<protein>
    <recommendedName>
        <fullName evidence="1">Type VI secretion system spike protein VgrG3-like C-terminal domain-containing protein</fullName>
    </recommendedName>
</protein>
<dbReference type="STRING" id="1121449.SAMN02745704_01280"/>
<keyword evidence="3" id="KW-1185">Reference proteome</keyword>
<sequence>MSEINYTQFLQALHARQGASTMGGGRPDPVRARDLAFQTEMRMAMQLLGDGEDSQPRSAGSFAGGTMMSDGLMMDALATISRIMDKGQAGGGASTHVVRAQVVDSPRNAVVDGALSAIFESGDRGVGAVGYDRVGGTSYGKFQIASRTGTMERFLNFLDEKAPEWADRLRAAGPANTGGRRGGMPDQWRAIAREDPERFELIQRQFIRQDHYQPAREKILAETGVDVDSLPLAAREVLWSTSVQHGATGAAEIFDRVMQQIQTSPEHRDFARQLIGEVYDYRKTQFGSSSTRVRESVQNRMDREKELALSMLESGGVNQLV</sequence>
<evidence type="ECO:0000313" key="2">
    <source>
        <dbReference type="EMBL" id="SKA79944.1"/>
    </source>
</evidence>
<feature type="domain" description="Type VI secretion system spike protein VgrG3-like C-terminal" evidence="1">
    <location>
        <begin position="113"/>
        <end position="305"/>
    </location>
</feature>
<name>A0A1T4WRG7_9BACT</name>
<accession>A0A1T4WRG7</accession>
<dbReference type="InterPro" id="IPR049073">
    <property type="entry name" value="T6SS_VgrG3-like_C"/>
</dbReference>
<evidence type="ECO:0000313" key="3">
    <source>
        <dbReference type="Proteomes" id="UP000190027"/>
    </source>
</evidence>
<dbReference type="Proteomes" id="UP000190027">
    <property type="component" value="Unassembled WGS sequence"/>
</dbReference>
<dbReference type="Pfam" id="PF21277">
    <property type="entry name" value="T6SS_VgrG3-like_C"/>
    <property type="match status" value="1"/>
</dbReference>
<dbReference type="OrthoDB" id="5378899at2"/>
<proteinExistence type="predicted"/>
<dbReference type="EMBL" id="FUYC01000004">
    <property type="protein sequence ID" value="SKA79944.1"/>
    <property type="molecule type" value="Genomic_DNA"/>
</dbReference>
<evidence type="ECO:0000259" key="1">
    <source>
        <dbReference type="Pfam" id="PF21277"/>
    </source>
</evidence>
<reference evidence="2 3" key="1">
    <citation type="submission" date="2017-02" db="EMBL/GenBank/DDBJ databases">
        <authorList>
            <person name="Peterson S.W."/>
        </authorList>
    </citation>
    <scope>NUCLEOTIDE SEQUENCE [LARGE SCALE GENOMIC DNA]</scope>
    <source>
        <strain evidence="2 3">DSM 16080</strain>
    </source>
</reference>
<dbReference type="AlphaFoldDB" id="A0A1T4WRG7"/>
<dbReference type="RefSeq" id="WP_078716858.1">
    <property type="nucleotide sequence ID" value="NZ_FUYC01000004.1"/>
</dbReference>
<organism evidence="2 3">
    <name type="scientific">Paucidesulfovibrio gracilis DSM 16080</name>
    <dbReference type="NCBI Taxonomy" id="1121449"/>
    <lineage>
        <taxon>Bacteria</taxon>
        <taxon>Pseudomonadati</taxon>
        <taxon>Thermodesulfobacteriota</taxon>
        <taxon>Desulfovibrionia</taxon>
        <taxon>Desulfovibrionales</taxon>
        <taxon>Desulfovibrionaceae</taxon>
        <taxon>Paucidesulfovibrio</taxon>
    </lineage>
</organism>
<gene>
    <name evidence="2" type="ORF">SAMN02745704_01280</name>
</gene>